<accession>A0A3N9TFI3</accession>
<dbReference type="AlphaFoldDB" id="A0A3N9TFI3"/>
<dbReference type="Gene3D" id="3.30.565.10">
    <property type="entry name" value="Histidine kinase-like ATPase, C-terminal domain"/>
    <property type="match status" value="1"/>
</dbReference>
<dbReference type="Pfam" id="PF13589">
    <property type="entry name" value="HATPase_c_3"/>
    <property type="match status" value="1"/>
</dbReference>
<keyword evidence="2" id="KW-1185">Reference proteome</keyword>
<sequence>MEKVQLVPAKRFFVEMLTRDIELADAILDLIDNCLDGAMRILNGDNSGAKPYEGFEVDISFDKEHFRISDNCGGIPKEVALKSAFRMGRHDSERDKDLPTVGVYGIGMKRAIFKMGEDTVVKCNTENGCYRVDISKDWMMDDSLWELPLIDLEDCGEKFGTTIEVNQLRGGIKQQFINKNFIDELFNIISTHFSYIISKGLSIRVNGESINPDISITRYAKDFSNKKDSVAPYVYKNNIDGVDVEVTIGFYRSLSTDEEEQDEKDGKSISSRAGVTLICNDRVVLHNDKTHITGWGEAGVPRYHTQFIGISGVVIFQSNNPGKLPLKTTKRGVDSSSMIYAVVKDKIREGLKIFTDFTNKWKKSSKGELSKHFRIDETESAPSITLSQKVREEDWSQVRRDGGQVFKPRLPLPREADPTERVIFTKKRSEIRAVSEYLFDELRPTTFVGEYCFDQILKKV</sequence>
<dbReference type="GO" id="GO:0005524">
    <property type="term" value="F:ATP binding"/>
    <property type="evidence" value="ECO:0007669"/>
    <property type="project" value="UniProtKB-KW"/>
</dbReference>
<keyword evidence="1" id="KW-0547">Nucleotide-binding</keyword>
<protein>
    <submittedName>
        <fullName evidence="1">ATP-binding protein</fullName>
    </submittedName>
</protein>
<dbReference type="RefSeq" id="WP_124937289.1">
    <property type="nucleotide sequence ID" value="NZ_RJVQ01000004.1"/>
</dbReference>
<name>A0A3N9TFI3_9VIBR</name>
<dbReference type="InterPro" id="IPR036890">
    <property type="entry name" value="HATPase_C_sf"/>
</dbReference>
<dbReference type="Proteomes" id="UP000281112">
    <property type="component" value="Unassembled WGS sequence"/>
</dbReference>
<dbReference type="OrthoDB" id="9813438at2"/>
<keyword evidence="1" id="KW-0067">ATP-binding</keyword>
<organism evidence="1 2">
    <name type="scientific">Vibrio viridaestus</name>
    <dbReference type="NCBI Taxonomy" id="2487322"/>
    <lineage>
        <taxon>Bacteria</taxon>
        <taxon>Pseudomonadati</taxon>
        <taxon>Pseudomonadota</taxon>
        <taxon>Gammaproteobacteria</taxon>
        <taxon>Vibrionales</taxon>
        <taxon>Vibrionaceae</taxon>
        <taxon>Vibrio</taxon>
    </lineage>
</organism>
<evidence type="ECO:0000313" key="2">
    <source>
        <dbReference type="Proteomes" id="UP000281112"/>
    </source>
</evidence>
<reference evidence="1 2" key="1">
    <citation type="submission" date="2018-11" db="EMBL/GenBank/DDBJ databases">
        <title>Vibrio LJC006 sp. nov., isolated from seawater during the bloom of the enteromorpha.</title>
        <authorList>
            <person name="Liang J."/>
        </authorList>
    </citation>
    <scope>NUCLEOTIDE SEQUENCE [LARGE SCALE GENOMIC DNA]</scope>
    <source>
        <strain evidence="1 2">LJC006</strain>
    </source>
</reference>
<evidence type="ECO:0000313" key="1">
    <source>
        <dbReference type="EMBL" id="RQW62889.1"/>
    </source>
</evidence>
<comment type="caution">
    <text evidence="1">The sequence shown here is derived from an EMBL/GenBank/DDBJ whole genome shotgun (WGS) entry which is preliminary data.</text>
</comment>
<dbReference type="SUPFAM" id="SSF55874">
    <property type="entry name" value="ATPase domain of HSP90 chaperone/DNA topoisomerase II/histidine kinase"/>
    <property type="match status" value="1"/>
</dbReference>
<gene>
    <name evidence="1" type="ORF">EES38_11200</name>
</gene>
<dbReference type="EMBL" id="RJVQ01000004">
    <property type="protein sequence ID" value="RQW62889.1"/>
    <property type="molecule type" value="Genomic_DNA"/>
</dbReference>
<proteinExistence type="predicted"/>